<evidence type="ECO:0000313" key="4">
    <source>
        <dbReference type="Proteomes" id="UP000433876"/>
    </source>
</evidence>
<reference evidence="3 4" key="1">
    <citation type="submission" date="2017-07" db="EMBL/GenBank/DDBJ databases">
        <title>Genome sequence of the Sordaria macrospora wild type strain R19027.</title>
        <authorList>
            <person name="Nowrousian M."/>
            <person name="Teichert I."/>
            <person name="Kueck U."/>
        </authorList>
    </citation>
    <scope>NUCLEOTIDE SEQUENCE [LARGE SCALE GENOMIC DNA]</scope>
    <source>
        <strain evidence="3 4">R19027</strain>
        <tissue evidence="3">Mycelium</tissue>
    </source>
</reference>
<dbReference type="Proteomes" id="UP000433876">
    <property type="component" value="Unassembled WGS sequence"/>
</dbReference>
<dbReference type="AlphaFoldDB" id="A0A8S9A3A0"/>
<evidence type="ECO:0000256" key="1">
    <source>
        <dbReference type="SAM" id="MobiDB-lite"/>
    </source>
</evidence>
<name>A0A8S9A3A0_SORMA</name>
<evidence type="ECO:0000313" key="3">
    <source>
        <dbReference type="EMBL" id="KAA8635411.1"/>
    </source>
</evidence>
<feature type="chain" id="PRO_5035911081" evidence="2">
    <location>
        <begin position="18"/>
        <end position="498"/>
    </location>
</feature>
<keyword evidence="2" id="KW-0732">Signal</keyword>
<dbReference type="EMBL" id="NMPR01000012">
    <property type="protein sequence ID" value="KAA8635411.1"/>
    <property type="molecule type" value="Genomic_DNA"/>
</dbReference>
<organism evidence="3 4">
    <name type="scientific">Sordaria macrospora</name>
    <dbReference type="NCBI Taxonomy" id="5147"/>
    <lineage>
        <taxon>Eukaryota</taxon>
        <taxon>Fungi</taxon>
        <taxon>Dikarya</taxon>
        <taxon>Ascomycota</taxon>
        <taxon>Pezizomycotina</taxon>
        <taxon>Sordariomycetes</taxon>
        <taxon>Sordariomycetidae</taxon>
        <taxon>Sordariales</taxon>
        <taxon>Sordariaceae</taxon>
        <taxon>Sordaria</taxon>
    </lineage>
</organism>
<protein>
    <submittedName>
        <fullName evidence="3">Uncharacterized protein</fullName>
    </submittedName>
</protein>
<feature type="region of interest" description="Disordered" evidence="1">
    <location>
        <begin position="39"/>
        <end position="59"/>
    </location>
</feature>
<proteinExistence type="predicted"/>
<sequence>MHIHSLLALTLVATTSALPSLPECLMNEENRSRACREIGPVQSKPENFDGEKQQNRGGLQGQIEYVDQQIGKEIECPECSKNIVGDLAQSGSIGHNNMVTGQGEQQLDMINGKTHEEWIGMGEKQQDAMPHGQKSNFKIGQNQKRNQHFGQLFNGQSNTHGSMNMDTGKAQQDELIAKGQGMTQELYNGMGQANGRFQERDLTHNWGNQLYQGQNDQQEQFNKGQQTQEMFKSNGIIHDFNKGQGIQQLYNGQQMDNQLYKVGQNGILMTTGPNHQQQQWNNGPNDILMTTHQFYQGQPINTQELNKVQGQGIQQLYNGQQMDNQLYKAGQNTGVLMTTGPNHQQEQFNKGQQTQQLNQIGGQQTQEMFNKGQQTQEMFKSTNNNGIQARHEITQTGIAEHLDGQNKQGQQEMFSGPTQSKPTEEWIQNGKQQEQFSGQKQGQELFNGKQGQQELLRLVFTPQQMLNFVSSQGQQQWVREQIVQENGKQRAVWTCEKC</sequence>
<comment type="caution">
    <text evidence="3">The sequence shown here is derived from an EMBL/GenBank/DDBJ whole genome shotgun (WGS) entry which is preliminary data.</text>
</comment>
<dbReference type="VEuPathDB" id="FungiDB:SMAC_00508"/>
<accession>A0A8S9A3A0</accession>
<gene>
    <name evidence="3" type="ORF">SMACR_00508</name>
</gene>
<feature type="signal peptide" evidence="2">
    <location>
        <begin position="1"/>
        <end position="17"/>
    </location>
</feature>
<evidence type="ECO:0000256" key="2">
    <source>
        <dbReference type="SAM" id="SignalP"/>
    </source>
</evidence>